<dbReference type="PROSITE" id="PS00107">
    <property type="entry name" value="PROTEIN_KINASE_ATP"/>
    <property type="match status" value="1"/>
</dbReference>
<dbReference type="InterPro" id="IPR058192">
    <property type="entry name" value="WHD_ROQ1-like"/>
</dbReference>
<dbReference type="SUPFAM" id="SSF46785">
    <property type="entry name" value="Winged helix' DNA-binding domain"/>
    <property type="match status" value="1"/>
</dbReference>
<dbReference type="Pfam" id="PF23247">
    <property type="entry name" value="LRR_RPS2"/>
    <property type="match status" value="1"/>
</dbReference>
<keyword evidence="19" id="KW-1185">Reference proteome</keyword>
<dbReference type="InterPro" id="IPR027417">
    <property type="entry name" value="P-loop_NTPase"/>
</dbReference>
<feature type="coiled-coil region" evidence="14">
    <location>
        <begin position="1582"/>
        <end position="1609"/>
    </location>
</feature>
<evidence type="ECO:0000256" key="6">
    <source>
        <dbReference type="ARBA" id="ARBA00022737"/>
    </source>
</evidence>
<dbReference type="Pfam" id="PF01582">
    <property type="entry name" value="TIR"/>
    <property type="match status" value="1"/>
</dbReference>
<dbReference type="PROSITE" id="PS50104">
    <property type="entry name" value="TIR"/>
    <property type="match status" value="1"/>
</dbReference>
<dbReference type="InterPro" id="IPR035897">
    <property type="entry name" value="Toll_tir_struct_dom_sf"/>
</dbReference>
<evidence type="ECO:0000256" key="8">
    <source>
        <dbReference type="ARBA" id="ARBA00022777"/>
    </source>
</evidence>
<evidence type="ECO:0000256" key="13">
    <source>
        <dbReference type="PROSITE-ProRule" id="PRU10141"/>
    </source>
</evidence>
<evidence type="ECO:0000313" key="18">
    <source>
        <dbReference type="EMBL" id="KAJ9159063.1"/>
    </source>
</evidence>
<dbReference type="PROSITE" id="PS50011">
    <property type="entry name" value="PROTEIN_KINASE_DOM"/>
    <property type="match status" value="1"/>
</dbReference>
<proteinExistence type="inferred from homology"/>
<keyword evidence="9" id="KW-0611">Plant defense</keyword>
<dbReference type="Gene3D" id="3.80.10.10">
    <property type="entry name" value="Ribonuclease Inhibitor"/>
    <property type="match status" value="4"/>
</dbReference>
<name>A0ABQ9L5M9_HEVBR</name>
<keyword evidence="6" id="KW-0677">Repeat</keyword>
<dbReference type="InterPro" id="IPR032675">
    <property type="entry name" value="LRR_dom_sf"/>
</dbReference>
<feature type="domain" description="TIR" evidence="17">
    <location>
        <begin position="1210"/>
        <end position="1376"/>
    </location>
</feature>
<keyword evidence="3" id="KW-0433">Leucine-rich repeat</keyword>
<dbReference type="SUPFAM" id="SSF52058">
    <property type="entry name" value="L domain-like"/>
    <property type="match status" value="2"/>
</dbReference>
<dbReference type="Gene3D" id="1.10.510.10">
    <property type="entry name" value="Transferase(Phosphotransferase) domain 1"/>
    <property type="match status" value="1"/>
</dbReference>
<evidence type="ECO:0000256" key="4">
    <source>
        <dbReference type="ARBA" id="ARBA00022679"/>
    </source>
</evidence>
<dbReference type="InterPro" id="IPR044974">
    <property type="entry name" value="Disease_R_plants"/>
</dbReference>
<dbReference type="SMART" id="SM00255">
    <property type="entry name" value="TIR"/>
    <property type="match status" value="1"/>
</dbReference>
<evidence type="ECO:0008006" key="20">
    <source>
        <dbReference type="Google" id="ProtNLM"/>
    </source>
</evidence>
<keyword evidence="12" id="KW-0472">Membrane</keyword>
<dbReference type="InterPro" id="IPR055414">
    <property type="entry name" value="LRR_R13L4/SHOC2-like"/>
</dbReference>
<dbReference type="EMBL" id="JARPOI010000014">
    <property type="protein sequence ID" value="KAJ9159063.1"/>
    <property type="molecule type" value="Genomic_DNA"/>
</dbReference>
<keyword evidence="2" id="KW-0723">Serine/threonine-protein kinase</keyword>
<sequence>MSSTESFSPACEPRKFKFEELAIATRHFSNIQLVGIGDFGDVYVGYLPGVEVNIAIKKLKYKQDEKQEEEFKNQIKDFGIVSHPNLVKLLGYCCEEADRLLVLEFVPNKSLRFHLSDEYRRSNLNWSKRMKIAVGSARGLAHLHDECYPKIIHGDIKSDNILLDNDFTPKIADFGLANLFPNTNSLTHISSCWKRTNVYADPEDYYHQKDENILQKISEKSDVYSFGVVLLELITGRKIFDEHRVDIVNWAKPFMFKGDSVEINYSCLVDSALKGDYIKSEMELMIYCAAVSVYRPPEFRPRMKQIVEALEGKMPSNELWVAEVNAGKASESRSSKAGDMSETTSSPFQELKEITEASNLHWSKATRLCKLFWENVGESIYSSNLQPLAQKVVDLCCYHSHAIFLMSKALKDESDVDVWNNAIETLNMQAASPEQELEHIMVNVLKFSYLRLPDDTTRRCLKNGALFFENEKIARKSLIDNWISDDLTDTYQKGRNVLETLVTAGLLERSEDGQFFTLHEIDRCILLEHVFPSIEGLFLMRNDSKLTELPKDVDWKEFHEIYLMDNKLTELSENLSCPKAQALFLQRNLKLRTISDSFFHGMLALQILNLSGTPIKYLPDPLFDLVKLKRFSLNHCVLLKLLPSRIGNLSCLEVFHLEGTQIIALPKEVERLKNLTSLKVSFREPLSFNQQTNMIPDGFIPNLTELKNLCIDVSPEDNRWKASVRRVVLDVSTLKTLDTLQFYFPNVELLSHFNWNTIPTSPPLSHFKFTVGDHTNRIIRRLPHDAEIELGRYDKCLKHVNGKGAPEEIKKVLRHASAFFLDRNTTVEKFSEFEITNMTQLKCCVAGECDKLQAIINGDQMVSNASGEREVGLQSLEYLYIYYARSLRSIWEGRLDNSSLKALKFLTLYMCPQLTTIFTPGLLANLSCLEELTVKDCSQVTRLVSGIDSENEIKHINLPLKKISLHFLPQLDRISDVLSIAQEMEWMSFYYCPNLKSLPISKASHTKLRKIKGEESWWKDILEWENTERDSWEGIFTPCGESEEFSPSFKRSDALLEATASPLLEETTSKSKSLTEGNPSETMILSQFRGKGAEISQSLNESDALEATASSLFEEMTSESKSLIRGDSSETMIPAQFGETTSESKSLTEEDPSKTMIPALFRGKSAEFSPPLMESDAQEATASSLFEGAQDPLSSLIMASTSSTPPNQGKKWDVFISFRGDDTRYGILSHLSKALKDKQIKTFTDEELHKGEEISPELLKIIRESSVSIVIFSENYADSPWCLDQLVEILKCKEESAQIVLPVFYKVDPTDVQKLSGNFGKAFAIAMHGEKGSSQKVDNWKRALMEVSNLAGWDSQKIKSEAELVDGIVNDVSNKFSDMSKSDDSYDRNLIGIKLRVEEVERLLNEKQIVGIWGMRGIGKTTIAQEVFHRNKNKFDGHCFVENVRETMTKQSSNSVRVKIIQQLLRDKHVDSLNDSTRRRLKSKKVLIVFDDVEDRNHLKDLAGECDLYGEGSRIIITSRDSLGLSEEDIYKVEKLIDSQGLKLFSLHAFEQNRPKEEYKVLSKKATIYAGGNPLALKVLGSHLFRRTIEEWESELEKLKGKSLKKIEDVLKRSYDGLEKNEQEIFLDIACFFKGEDKDKVERKLKAFGFYPESGIPRLIEKSLITISNNRVDMHDLLEQMGKDIVNEECKQPGGRSRLWNYEDISYVLTTETGTDNVEAISFRPCGRGILRPSAMAFTKMCNLRFIEVYEMSNKVLLPKNFEFCPQALRYLYWDDYPLESLPLNFWPKNLVELHMRGSKLIQLWNGGDKPFGSLKLMDLSDSDDLIRIPNLSSIAPNLEFLYLNFCGSLVEIPSLQNLTKLTELDLSDCHEVKDCPEIPCNIRILKLDGTGIEQLPSSIKHLSQLVILFLDGCTALESLPSSIGNLKRLEELDLAECSRLVTIPSSIGELKCLEKLVLRNCSNLASLPESIKQLSKLKLLDLSDCESLKSLPELPSCLKLLKAIDCHSLESASISFNFLEHEDENEEADKSEHENEEAHKSESEDCKFLDFSNCVKLNEKVMEDVFEAHLLGQKVTLLMAGGEVPERMRYKNKGSSLSFKLDLRHVIAFSFCVVLRPSGFIHFPGFEVDFICESGNRRERNAFNLFSYKDVGNWNGYHASPYLWDSSHVLLSFNGLRTRFDEECFVKASFCFTDNCHVDEEKIMECGVLPIYSRDKRRSRNEKHQDDKSKRRRINNEEEASSSSSLDLNLSLSLPASS</sequence>
<dbReference type="Proteomes" id="UP001174677">
    <property type="component" value="Chromosome 14"/>
</dbReference>
<feature type="region of interest" description="Disordered" evidence="15">
    <location>
        <begin position="2218"/>
        <end position="2259"/>
    </location>
</feature>
<dbReference type="InterPro" id="IPR042197">
    <property type="entry name" value="Apaf_helical"/>
</dbReference>
<dbReference type="Gene3D" id="3.40.50.10140">
    <property type="entry name" value="Toll/interleukin-1 receptor homology (TIR) domain"/>
    <property type="match status" value="1"/>
</dbReference>
<keyword evidence="10 13" id="KW-0067">ATP-binding</keyword>
<evidence type="ECO:0000256" key="5">
    <source>
        <dbReference type="ARBA" id="ARBA00022692"/>
    </source>
</evidence>
<dbReference type="PRINTS" id="PR00364">
    <property type="entry name" value="DISEASERSIST"/>
</dbReference>
<dbReference type="SMART" id="SM00220">
    <property type="entry name" value="S_TKc"/>
    <property type="match status" value="1"/>
</dbReference>
<dbReference type="Pfam" id="PF00931">
    <property type="entry name" value="NB-ARC"/>
    <property type="match status" value="1"/>
</dbReference>
<dbReference type="InterPro" id="IPR011009">
    <property type="entry name" value="Kinase-like_dom_sf"/>
</dbReference>
<comment type="caution">
    <text evidence="18">The sequence shown here is derived from an EMBL/GenBank/DDBJ whole genome shotgun (WGS) entry which is preliminary data.</text>
</comment>
<dbReference type="InterPro" id="IPR036390">
    <property type="entry name" value="WH_DNA-bd_sf"/>
</dbReference>
<accession>A0ABQ9L5M9</accession>
<organism evidence="18 19">
    <name type="scientific">Hevea brasiliensis</name>
    <name type="common">Para rubber tree</name>
    <name type="synonym">Siphonia brasiliensis</name>
    <dbReference type="NCBI Taxonomy" id="3981"/>
    <lineage>
        <taxon>Eukaryota</taxon>
        <taxon>Viridiplantae</taxon>
        <taxon>Streptophyta</taxon>
        <taxon>Embryophyta</taxon>
        <taxon>Tracheophyta</taxon>
        <taxon>Spermatophyta</taxon>
        <taxon>Magnoliopsida</taxon>
        <taxon>eudicotyledons</taxon>
        <taxon>Gunneridae</taxon>
        <taxon>Pentapetalae</taxon>
        <taxon>rosids</taxon>
        <taxon>fabids</taxon>
        <taxon>Malpighiales</taxon>
        <taxon>Euphorbiaceae</taxon>
        <taxon>Crotonoideae</taxon>
        <taxon>Micrandreae</taxon>
        <taxon>Hevea</taxon>
    </lineage>
</organism>
<evidence type="ECO:0000313" key="19">
    <source>
        <dbReference type="Proteomes" id="UP001174677"/>
    </source>
</evidence>
<dbReference type="Gene3D" id="1.10.8.430">
    <property type="entry name" value="Helical domain of apoptotic protease-activating factors"/>
    <property type="match status" value="1"/>
</dbReference>
<dbReference type="PROSITE" id="PS00108">
    <property type="entry name" value="PROTEIN_KINASE_ST"/>
    <property type="match status" value="1"/>
</dbReference>
<dbReference type="SUPFAM" id="SSF56112">
    <property type="entry name" value="Protein kinase-like (PK-like)"/>
    <property type="match status" value="1"/>
</dbReference>
<evidence type="ECO:0000256" key="9">
    <source>
        <dbReference type="ARBA" id="ARBA00022821"/>
    </source>
</evidence>
<evidence type="ECO:0000256" key="7">
    <source>
        <dbReference type="ARBA" id="ARBA00022741"/>
    </source>
</evidence>
<evidence type="ECO:0000256" key="2">
    <source>
        <dbReference type="ARBA" id="ARBA00022527"/>
    </source>
</evidence>
<evidence type="ECO:0000256" key="3">
    <source>
        <dbReference type="ARBA" id="ARBA00022614"/>
    </source>
</evidence>
<dbReference type="SUPFAM" id="SSF52540">
    <property type="entry name" value="P-loop containing nucleoside triphosphate hydrolases"/>
    <property type="match status" value="1"/>
</dbReference>
<keyword evidence="8" id="KW-0418">Kinase</keyword>
<evidence type="ECO:0000256" key="10">
    <source>
        <dbReference type="ARBA" id="ARBA00022840"/>
    </source>
</evidence>
<feature type="binding site" evidence="13">
    <location>
        <position position="58"/>
    </location>
    <ligand>
        <name>ATP</name>
        <dbReference type="ChEBI" id="CHEBI:30616"/>
    </ligand>
</feature>
<dbReference type="Gene3D" id="3.40.50.300">
    <property type="entry name" value="P-loop containing nucleotide triphosphate hydrolases"/>
    <property type="match status" value="1"/>
</dbReference>
<dbReference type="SUPFAM" id="SSF52200">
    <property type="entry name" value="Toll/Interleukin receptor TIR domain"/>
    <property type="match status" value="1"/>
</dbReference>
<dbReference type="InterPro" id="IPR017441">
    <property type="entry name" value="Protein_kinase_ATP_BS"/>
</dbReference>
<dbReference type="InterPro" id="IPR057135">
    <property type="entry name" value="At4g27190-like_LRR"/>
</dbReference>
<evidence type="ECO:0000256" key="11">
    <source>
        <dbReference type="ARBA" id="ARBA00022989"/>
    </source>
</evidence>
<keyword evidence="5" id="KW-0812">Transmembrane</keyword>
<dbReference type="PANTHER" id="PTHR11017">
    <property type="entry name" value="LEUCINE-RICH REPEAT-CONTAINING PROTEIN"/>
    <property type="match status" value="1"/>
</dbReference>
<keyword evidence="11" id="KW-1133">Transmembrane helix</keyword>
<dbReference type="Pfam" id="PF23282">
    <property type="entry name" value="WHD_ROQ1"/>
    <property type="match status" value="1"/>
</dbReference>
<dbReference type="InterPro" id="IPR002182">
    <property type="entry name" value="NB-ARC"/>
</dbReference>
<keyword evidence="7 13" id="KW-0547">Nucleotide-binding</keyword>
<gene>
    <name evidence="18" type="ORF">P3X46_024594</name>
</gene>
<evidence type="ECO:0000256" key="14">
    <source>
        <dbReference type="SAM" id="Coils"/>
    </source>
</evidence>
<dbReference type="InterPro" id="IPR008271">
    <property type="entry name" value="Ser/Thr_kinase_AS"/>
</dbReference>
<dbReference type="PANTHER" id="PTHR11017:SF357">
    <property type="entry name" value="ADP-RIBOSYL CYCLASE_CYCLIC ADP-RIBOSE HYDROLASE"/>
    <property type="match status" value="1"/>
</dbReference>
<keyword evidence="14" id="KW-0175">Coiled coil</keyword>
<dbReference type="InterPro" id="IPR000719">
    <property type="entry name" value="Prot_kinase_dom"/>
</dbReference>
<evidence type="ECO:0000259" key="17">
    <source>
        <dbReference type="PROSITE" id="PS50104"/>
    </source>
</evidence>
<protein>
    <recommendedName>
        <fullName evidence="20">TIR domain-containing protein</fullName>
    </recommendedName>
</protein>
<dbReference type="InterPro" id="IPR001245">
    <property type="entry name" value="Ser-Thr/Tyr_kinase_cat_dom"/>
</dbReference>
<evidence type="ECO:0000256" key="15">
    <source>
        <dbReference type="SAM" id="MobiDB-lite"/>
    </source>
</evidence>
<dbReference type="Pfam" id="PF07714">
    <property type="entry name" value="PK_Tyr_Ser-Thr"/>
    <property type="match status" value="1"/>
</dbReference>
<keyword evidence="4" id="KW-0808">Transferase</keyword>
<evidence type="ECO:0000256" key="12">
    <source>
        <dbReference type="ARBA" id="ARBA00023136"/>
    </source>
</evidence>
<evidence type="ECO:0000259" key="16">
    <source>
        <dbReference type="PROSITE" id="PS50011"/>
    </source>
</evidence>
<dbReference type="InterPro" id="IPR000157">
    <property type="entry name" value="TIR_dom"/>
</dbReference>
<reference evidence="18" key="1">
    <citation type="journal article" date="2023" name="Plant Biotechnol. J.">
        <title>Chromosome-level wild Hevea brasiliensis genome provides new tools for genomic-assisted breeding and valuable loci to elevate rubber yield.</title>
        <authorList>
            <person name="Cheng H."/>
            <person name="Song X."/>
            <person name="Hu Y."/>
            <person name="Wu T."/>
            <person name="Yang Q."/>
            <person name="An Z."/>
            <person name="Feng S."/>
            <person name="Deng Z."/>
            <person name="Wu W."/>
            <person name="Zeng X."/>
            <person name="Tu M."/>
            <person name="Wang X."/>
            <person name="Huang H."/>
        </authorList>
    </citation>
    <scope>NUCLEOTIDE SEQUENCE</scope>
    <source>
        <strain evidence="18">MT/VB/25A 57/8</strain>
    </source>
</reference>
<evidence type="ECO:0000256" key="1">
    <source>
        <dbReference type="ARBA" id="ARBA00008171"/>
    </source>
</evidence>
<comment type="similarity">
    <text evidence="1">Belongs to the protein kinase superfamily. TKL Ser/Thr protein kinase family. ROCO subfamily.</text>
</comment>
<dbReference type="Pfam" id="PF23598">
    <property type="entry name" value="LRR_14"/>
    <property type="match status" value="2"/>
</dbReference>
<feature type="domain" description="Protein kinase" evidence="16">
    <location>
        <begin position="28"/>
        <end position="321"/>
    </location>
</feature>
<dbReference type="Gene3D" id="3.30.200.20">
    <property type="entry name" value="Phosphorylase Kinase, domain 1"/>
    <property type="match status" value="1"/>
</dbReference>
<feature type="compositionally biased region" description="Low complexity" evidence="15">
    <location>
        <begin position="2242"/>
        <end position="2259"/>
    </location>
</feature>